<dbReference type="SUPFAM" id="SSF53335">
    <property type="entry name" value="S-adenosyl-L-methionine-dependent methyltransferases"/>
    <property type="match status" value="1"/>
</dbReference>
<evidence type="ECO:0000313" key="3">
    <source>
        <dbReference type="Proteomes" id="UP000002009"/>
    </source>
</evidence>
<gene>
    <name evidence="2" type="ORF">MICPUN_61506</name>
</gene>
<organism evidence="2 3">
    <name type="scientific">Micromonas commoda (strain RCC299 / NOUM17 / CCMP2709)</name>
    <name type="common">Picoplanktonic green alga</name>
    <dbReference type="NCBI Taxonomy" id="296587"/>
    <lineage>
        <taxon>Eukaryota</taxon>
        <taxon>Viridiplantae</taxon>
        <taxon>Chlorophyta</taxon>
        <taxon>Mamiellophyceae</taxon>
        <taxon>Mamiellales</taxon>
        <taxon>Mamiellaceae</taxon>
        <taxon>Micromonas</taxon>
    </lineage>
</organism>
<dbReference type="Pfam" id="PF10294">
    <property type="entry name" value="Methyltransf_16"/>
    <property type="match status" value="1"/>
</dbReference>
<dbReference type="InterPro" id="IPR029063">
    <property type="entry name" value="SAM-dependent_MTases_sf"/>
</dbReference>
<dbReference type="Proteomes" id="UP000002009">
    <property type="component" value="Chromosome 9"/>
</dbReference>
<dbReference type="OrthoDB" id="407325at2759"/>
<sequence>MAECRLATDVFPFCGVDLRIVRRDISGDGGDTDDASTGAASNQSADDDDWVDPNFFDEGYSVAATTGFCRVWEGAEVLTRLLEEGCDGDDVSDASTPSLRSRVAGKRVLELGSGVGLCGIAAASAGAHVMCTDLEAVVEGVLYRNIGENTSTDDDEVQAASSSRPWSAGERIKGGNGGTCVAQVLDWTKSIDDAVVAQGRLCRRRRVLSREDTSGARWPCIGDGTAADDDDDDVASCVNDPRDCELVMAAECLWLRELVDPFCDTVTSLMRSARERNGIELPCVLSFRDRSSKNGGGHAEADDAGGGGAFVPVRDVVAAFVERGCGWRTVRVSPSTEDEGYHVHVFEITPPPPR</sequence>
<evidence type="ECO:0000256" key="1">
    <source>
        <dbReference type="SAM" id="MobiDB-lite"/>
    </source>
</evidence>
<dbReference type="OMA" id="LLWEANW"/>
<evidence type="ECO:0000313" key="2">
    <source>
        <dbReference type="EMBL" id="ACO65623.1"/>
    </source>
</evidence>
<dbReference type="InParanoid" id="C1ECQ8"/>
<dbReference type="AlphaFoldDB" id="C1ECQ8"/>
<name>C1ECQ8_MICCC</name>
<dbReference type="InterPro" id="IPR019410">
    <property type="entry name" value="Methyltransf_16"/>
</dbReference>
<dbReference type="KEGG" id="mis:MICPUN_61506"/>
<dbReference type="PANTHER" id="PTHR14614">
    <property type="entry name" value="HEPATOCELLULAR CARCINOMA-ASSOCIATED ANTIGEN"/>
    <property type="match status" value="1"/>
</dbReference>
<accession>C1ECQ8</accession>
<protein>
    <submittedName>
        <fullName evidence="2">Uncharacterized protein</fullName>
    </submittedName>
</protein>
<dbReference type="RefSeq" id="XP_002504365.1">
    <property type="nucleotide sequence ID" value="XM_002504319.1"/>
</dbReference>
<dbReference type="STRING" id="296587.C1ECQ8"/>
<keyword evidence="3" id="KW-1185">Reference proteome</keyword>
<dbReference type="eggNOG" id="ENOG502S63N">
    <property type="taxonomic scope" value="Eukaryota"/>
</dbReference>
<reference evidence="2 3" key="1">
    <citation type="journal article" date="2009" name="Science">
        <title>Green evolution and dynamic adaptations revealed by genomes of the marine picoeukaryotes Micromonas.</title>
        <authorList>
            <person name="Worden A.Z."/>
            <person name="Lee J.H."/>
            <person name="Mock T."/>
            <person name="Rouze P."/>
            <person name="Simmons M.P."/>
            <person name="Aerts A.L."/>
            <person name="Allen A.E."/>
            <person name="Cuvelier M.L."/>
            <person name="Derelle E."/>
            <person name="Everett M.V."/>
            <person name="Foulon E."/>
            <person name="Grimwood J."/>
            <person name="Gundlach H."/>
            <person name="Henrissat B."/>
            <person name="Napoli C."/>
            <person name="McDonald S.M."/>
            <person name="Parker M.S."/>
            <person name="Rombauts S."/>
            <person name="Salamov A."/>
            <person name="Von Dassow P."/>
            <person name="Badger J.H."/>
            <person name="Coutinho P.M."/>
            <person name="Demir E."/>
            <person name="Dubchak I."/>
            <person name="Gentemann C."/>
            <person name="Eikrem W."/>
            <person name="Gready J.E."/>
            <person name="John U."/>
            <person name="Lanier W."/>
            <person name="Lindquist E.A."/>
            <person name="Lucas S."/>
            <person name="Mayer K.F."/>
            <person name="Moreau H."/>
            <person name="Not F."/>
            <person name="Otillar R."/>
            <person name="Panaud O."/>
            <person name="Pangilinan J."/>
            <person name="Paulsen I."/>
            <person name="Piegu B."/>
            <person name="Poliakov A."/>
            <person name="Robbens S."/>
            <person name="Schmutz J."/>
            <person name="Toulza E."/>
            <person name="Wyss T."/>
            <person name="Zelensky A."/>
            <person name="Zhou K."/>
            <person name="Armbrust E.V."/>
            <person name="Bhattacharya D."/>
            <person name="Goodenough U.W."/>
            <person name="Van de Peer Y."/>
            <person name="Grigoriev I.V."/>
        </authorList>
    </citation>
    <scope>NUCLEOTIDE SEQUENCE [LARGE SCALE GENOMIC DNA]</scope>
    <source>
        <strain evidence="3">RCC299 / NOUM17</strain>
    </source>
</reference>
<dbReference type="Gene3D" id="3.40.50.150">
    <property type="entry name" value="Vaccinia Virus protein VP39"/>
    <property type="match status" value="1"/>
</dbReference>
<proteinExistence type="predicted"/>
<dbReference type="EMBL" id="CP001329">
    <property type="protein sequence ID" value="ACO65623.1"/>
    <property type="molecule type" value="Genomic_DNA"/>
</dbReference>
<feature type="region of interest" description="Disordered" evidence="1">
    <location>
        <begin position="27"/>
        <end position="48"/>
    </location>
</feature>
<dbReference type="GeneID" id="8246555"/>
<dbReference type="PANTHER" id="PTHR14614:SF157">
    <property type="entry name" value="METHYLTRANSFERASE TYPE 12 DOMAIN-CONTAINING PROTEIN"/>
    <property type="match status" value="1"/>
</dbReference>